<reference evidence="2" key="2">
    <citation type="submission" date="2014-03" db="EMBL/GenBank/DDBJ databases">
        <title>The whipworm genome and dual-species transcriptomics of an intimate host-pathogen interaction.</title>
        <authorList>
            <person name="Foth B.J."/>
            <person name="Tsai I.J."/>
            <person name="Reid A.J."/>
            <person name="Bancroft A.J."/>
            <person name="Nichol S."/>
            <person name="Tracey A."/>
            <person name="Holroyd N."/>
            <person name="Cotton J.A."/>
            <person name="Stanley E.J."/>
            <person name="Zarowiecki M."/>
            <person name="Liu J.Z."/>
            <person name="Huckvale T."/>
            <person name="Cooper P.J."/>
            <person name="Grencis R.K."/>
            <person name="Berriman M."/>
        </authorList>
    </citation>
    <scope>NUCLEOTIDE SEQUENCE [LARGE SCALE GENOMIC DNA]</scope>
</reference>
<dbReference type="PANTHER" id="PTHR10024">
    <property type="entry name" value="SYNAPTOTAGMIN"/>
    <property type="match status" value="1"/>
</dbReference>
<dbReference type="SMART" id="SM00239">
    <property type="entry name" value="C2"/>
    <property type="match status" value="2"/>
</dbReference>
<name>A0A077ZEV9_TRITR</name>
<evidence type="ECO:0000313" key="3">
    <source>
        <dbReference type="Proteomes" id="UP000030665"/>
    </source>
</evidence>
<protein>
    <submittedName>
        <fullName evidence="2">Synaptotagmin 15</fullName>
    </submittedName>
</protein>
<dbReference type="Proteomes" id="UP000030665">
    <property type="component" value="Unassembled WGS sequence"/>
</dbReference>
<evidence type="ECO:0000259" key="1">
    <source>
        <dbReference type="PROSITE" id="PS50004"/>
    </source>
</evidence>
<keyword evidence="3" id="KW-1185">Reference proteome</keyword>
<reference evidence="2" key="1">
    <citation type="submission" date="2014-01" db="EMBL/GenBank/DDBJ databases">
        <authorList>
            <person name="Aslett M."/>
        </authorList>
    </citation>
    <scope>NUCLEOTIDE SEQUENCE</scope>
</reference>
<dbReference type="GO" id="GO:0030276">
    <property type="term" value="F:clathrin binding"/>
    <property type="evidence" value="ECO:0007669"/>
    <property type="project" value="TreeGrafter"/>
</dbReference>
<dbReference type="GO" id="GO:0005886">
    <property type="term" value="C:plasma membrane"/>
    <property type="evidence" value="ECO:0007669"/>
    <property type="project" value="TreeGrafter"/>
</dbReference>
<dbReference type="EMBL" id="HG806457">
    <property type="protein sequence ID" value="CDW58937.1"/>
    <property type="molecule type" value="Genomic_DNA"/>
</dbReference>
<dbReference type="GO" id="GO:0000149">
    <property type="term" value="F:SNARE binding"/>
    <property type="evidence" value="ECO:0007669"/>
    <property type="project" value="TreeGrafter"/>
</dbReference>
<dbReference type="Gene3D" id="2.60.40.150">
    <property type="entry name" value="C2 domain"/>
    <property type="match status" value="2"/>
</dbReference>
<dbReference type="Pfam" id="PF00168">
    <property type="entry name" value="C2"/>
    <property type="match status" value="2"/>
</dbReference>
<dbReference type="GO" id="GO:0070382">
    <property type="term" value="C:exocytic vesicle"/>
    <property type="evidence" value="ECO:0007669"/>
    <property type="project" value="TreeGrafter"/>
</dbReference>
<feature type="domain" description="C2" evidence="1">
    <location>
        <begin position="217"/>
        <end position="357"/>
    </location>
</feature>
<dbReference type="PANTHER" id="PTHR10024:SF234">
    <property type="entry name" value="SYNAPTOTAGMIN-15-RELATED"/>
    <property type="match status" value="1"/>
</dbReference>
<dbReference type="GO" id="GO:0017156">
    <property type="term" value="P:calcium-ion regulated exocytosis"/>
    <property type="evidence" value="ECO:0007669"/>
    <property type="project" value="TreeGrafter"/>
</dbReference>
<dbReference type="GO" id="GO:0001786">
    <property type="term" value="F:phosphatidylserine binding"/>
    <property type="evidence" value="ECO:0007669"/>
    <property type="project" value="TreeGrafter"/>
</dbReference>
<organism evidence="2 3">
    <name type="scientific">Trichuris trichiura</name>
    <name type="common">Whipworm</name>
    <name type="synonym">Trichocephalus trichiurus</name>
    <dbReference type="NCBI Taxonomy" id="36087"/>
    <lineage>
        <taxon>Eukaryota</taxon>
        <taxon>Metazoa</taxon>
        <taxon>Ecdysozoa</taxon>
        <taxon>Nematoda</taxon>
        <taxon>Enoplea</taxon>
        <taxon>Dorylaimia</taxon>
        <taxon>Trichinellida</taxon>
        <taxon>Trichuridae</taxon>
        <taxon>Trichuris</taxon>
    </lineage>
</organism>
<dbReference type="SUPFAM" id="SSF49562">
    <property type="entry name" value="C2 domain (Calcium/lipid-binding domain, CaLB)"/>
    <property type="match status" value="2"/>
</dbReference>
<evidence type="ECO:0000313" key="2">
    <source>
        <dbReference type="EMBL" id="CDW58937.1"/>
    </source>
</evidence>
<dbReference type="GO" id="GO:0005509">
    <property type="term" value="F:calcium ion binding"/>
    <property type="evidence" value="ECO:0007669"/>
    <property type="project" value="TreeGrafter"/>
</dbReference>
<feature type="domain" description="C2" evidence="1">
    <location>
        <begin position="73"/>
        <end position="205"/>
    </location>
</feature>
<dbReference type="STRING" id="36087.A0A077ZEV9"/>
<gene>
    <name evidence="2" type="ORF">TTRE_0000726601</name>
</gene>
<dbReference type="AlphaFoldDB" id="A0A077ZEV9"/>
<dbReference type="InterPro" id="IPR035892">
    <property type="entry name" value="C2_domain_sf"/>
</dbReference>
<proteinExistence type="predicted"/>
<sequence length="361" mass="42329">MKRNMYCLSLKQITSDQSQFLLKISLSLYPVGLRVSHFWMAVQQVDERSLIESLNLELYVSGEGDEYFYGENHIGRIWFEIEFDAEREKLSIWVDKVRNLPCRSEASPCSAADRLRDSNDFFLRVYLSPFGDKCFAQTKTRRRTLNPKFDEVFTFELSPVHFDERCLKIVAYRIDAFKRIVPVGHVLYPLNEYTLKKKKHLEVWRDFQKDETESQSLSSELHCSLVYNNSIERLTLTISQARDLDLSGNPETWVFHLFTFAGVYLKVELCLGTRRIKSRKSNTIRRTRSPIFNESFNFKLSPDKLDQASLIILVCQSKPDKVIARLILGGVMFTRNKPLQQWQDMMANMKTVVSEWHFLTE</sequence>
<dbReference type="OrthoDB" id="10259057at2759"/>
<dbReference type="GO" id="GO:0005544">
    <property type="term" value="F:calcium-dependent phospholipid binding"/>
    <property type="evidence" value="ECO:0007669"/>
    <property type="project" value="TreeGrafter"/>
</dbReference>
<dbReference type="PROSITE" id="PS50004">
    <property type="entry name" value="C2"/>
    <property type="match status" value="2"/>
</dbReference>
<accession>A0A077ZEV9</accession>
<dbReference type="InterPro" id="IPR000008">
    <property type="entry name" value="C2_dom"/>
</dbReference>